<comment type="caution">
    <text evidence="11">The sequence shown here is derived from an EMBL/GenBank/DDBJ whole genome shotgun (WGS) entry which is preliminary data.</text>
</comment>
<feature type="binding site" evidence="7">
    <location>
        <begin position="230"/>
        <end position="233"/>
    </location>
    <ligand>
        <name>GTP</name>
        <dbReference type="ChEBI" id="CHEBI:37565"/>
    </ligand>
</feature>
<dbReference type="InterPro" id="IPR047872">
    <property type="entry name" value="EFG_IV"/>
</dbReference>
<dbReference type="Gene3D" id="2.40.30.10">
    <property type="entry name" value="Translation factors"/>
    <property type="match status" value="1"/>
</dbReference>
<dbReference type="Pfam" id="PF00009">
    <property type="entry name" value="GTP_EFTU"/>
    <property type="match status" value="1"/>
</dbReference>
<dbReference type="Pfam" id="PF14492">
    <property type="entry name" value="EFG_III"/>
    <property type="match status" value="1"/>
</dbReference>
<feature type="compositionally biased region" description="Low complexity" evidence="9">
    <location>
        <begin position="30"/>
        <end position="43"/>
    </location>
</feature>
<sequence>MQAARPAPEVRDEHLSPACLHRHLRRSPRRGPAAPRPHAAPTGTRPPPARPGPGGPLRSVRKSRRPISRTTERHRAVRTDLNRPTVTTTAATAAAARPAGLPARVRNLGILAHVDAGKTTVTERVLYLTGAVHRRGEVHEGTTVTDFDPQERDRGITIFAAAVSCSWDGHRINLIDTPGHVDFFDEVERSLRVLDGAVAVFDAVAGVEPQSEAVWRQADRHGVPRIAFVNKLDRAGADLDTAVASVRDRLHPAPLAVQMPIGREDGFTGVVDLLRMRAQVWTDGLDGCEEGPVPETLRDEAERRRRALEEAVAELHPAALEEFCTRGTLSAESLAAALRDLTRTGEAVVVLCGSAYRNRGIEPLLQAVVDYLPSPLDVPAVRGTLDGTEQHRPADPAAPFAALAFKVNATATGRLTYLRVYSGTVTKGDTVLDTATGRTERIARIVRVQADRHAETDHATAGDIVAVVGPKTTRAGATLCTPAAPLVLEPPTTADPVVSVAVEARRTADTERLATALARLVEEDPSLTVRTDPETGQVLLSGMGELHLEVAVEKIRRANGPEVAVGRPQVSYRETVTGGVTGLVYRHVKQDGGAGQFAHLVLDLEPLEPDPQSGPDGDTGAVRFEFRSTVTGGRVPREYVQAVEAGCRDALAEGPLGGHQVTGVRVTLTDGATHVKDSSETAFRTAGRLGLREALRAARTILLEPVVEVTATAPDDAVGAVIGDLAARRGRVTGQTSRAGTAQVTATVPLAELFGYATRLRSRTQGRGTFTTRPAGYAPAP</sequence>
<dbReference type="CDD" id="cd01886">
    <property type="entry name" value="EF-G"/>
    <property type="match status" value="1"/>
</dbReference>
<dbReference type="NCBIfam" id="TIGR00484">
    <property type="entry name" value="EF-G"/>
    <property type="match status" value="1"/>
</dbReference>
<comment type="subcellular location">
    <subcellularLocation>
        <location evidence="7">Cytoplasm</location>
    </subcellularLocation>
</comment>
<dbReference type="Pfam" id="PF03764">
    <property type="entry name" value="EFG_IV"/>
    <property type="match status" value="1"/>
</dbReference>
<feature type="binding site" evidence="7">
    <location>
        <begin position="112"/>
        <end position="119"/>
    </location>
    <ligand>
        <name>GTP</name>
        <dbReference type="ChEBI" id="CHEBI:37565"/>
    </ligand>
</feature>
<dbReference type="CDD" id="cd03713">
    <property type="entry name" value="EFG_mtEFG_C"/>
    <property type="match status" value="1"/>
</dbReference>
<evidence type="ECO:0000256" key="6">
    <source>
        <dbReference type="ARBA" id="ARBA00024731"/>
    </source>
</evidence>
<dbReference type="InterPro" id="IPR014721">
    <property type="entry name" value="Ribsml_uS5_D2-typ_fold_subgr"/>
</dbReference>
<evidence type="ECO:0000313" key="12">
    <source>
        <dbReference type="Proteomes" id="UP001499987"/>
    </source>
</evidence>
<dbReference type="InterPro" id="IPR027417">
    <property type="entry name" value="P-loop_NTPase"/>
</dbReference>
<dbReference type="Pfam" id="PF03144">
    <property type="entry name" value="GTP_EFTU_D2"/>
    <property type="match status" value="1"/>
</dbReference>
<feature type="compositionally biased region" description="Low complexity" evidence="9">
    <location>
        <begin position="83"/>
        <end position="97"/>
    </location>
</feature>
<dbReference type="PROSITE" id="PS00301">
    <property type="entry name" value="G_TR_1"/>
    <property type="match status" value="1"/>
</dbReference>
<dbReference type="SUPFAM" id="SSF50447">
    <property type="entry name" value="Translation proteins"/>
    <property type="match status" value="1"/>
</dbReference>
<dbReference type="InterPro" id="IPR009000">
    <property type="entry name" value="Transl_B-barrel_sf"/>
</dbReference>
<keyword evidence="4 7" id="KW-0648">Protein biosynthesis</keyword>
<dbReference type="PRINTS" id="PR00315">
    <property type="entry name" value="ELONGATNFCT"/>
</dbReference>
<dbReference type="Gene3D" id="3.30.70.870">
    <property type="entry name" value="Elongation Factor G (Translational Gtpase), domain 3"/>
    <property type="match status" value="1"/>
</dbReference>
<feature type="binding site" evidence="7">
    <location>
        <begin position="176"/>
        <end position="180"/>
    </location>
    <ligand>
        <name>GTP</name>
        <dbReference type="ChEBI" id="CHEBI:37565"/>
    </ligand>
</feature>
<dbReference type="Gene3D" id="3.30.70.240">
    <property type="match status" value="1"/>
</dbReference>
<dbReference type="InterPro" id="IPR035649">
    <property type="entry name" value="EFG_V"/>
</dbReference>
<keyword evidence="3 7" id="KW-0251">Elongation factor</keyword>
<feature type="compositionally biased region" description="Pro residues" evidence="9">
    <location>
        <begin position="44"/>
        <end position="54"/>
    </location>
</feature>
<dbReference type="InterPro" id="IPR004161">
    <property type="entry name" value="EFTu-like_2"/>
</dbReference>
<evidence type="ECO:0000313" key="11">
    <source>
        <dbReference type="EMBL" id="GAA1093725.1"/>
    </source>
</evidence>
<dbReference type="EMBL" id="BAAALD010000040">
    <property type="protein sequence ID" value="GAA1093725.1"/>
    <property type="molecule type" value="Genomic_DNA"/>
</dbReference>
<proteinExistence type="inferred from homology"/>
<dbReference type="InterPro" id="IPR000795">
    <property type="entry name" value="T_Tr_GTP-bd_dom"/>
</dbReference>
<keyword evidence="2 7" id="KW-0547">Nucleotide-binding</keyword>
<dbReference type="Proteomes" id="UP001499987">
    <property type="component" value="Unassembled WGS sequence"/>
</dbReference>
<reference evidence="12" key="1">
    <citation type="journal article" date="2019" name="Int. J. Syst. Evol. Microbiol.">
        <title>The Global Catalogue of Microorganisms (GCM) 10K type strain sequencing project: providing services to taxonomists for standard genome sequencing and annotation.</title>
        <authorList>
            <consortium name="The Broad Institute Genomics Platform"/>
            <consortium name="The Broad Institute Genome Sequencing Center for Infectious Disease"/>
            <person name="Wu L."/>
            <person name="Ma J."/>
        </authorList>
    </citation>
    <scope>NUCLEOTIDE SEQUENCE [LARGE SCALE GENOMIC DNA]</scope>
    <source>
        <strain evidence="12">JCM 13002</strain>
    </source>
</reference>
<dbReference type="SMART" id="SM00889">
    <property type="entry name" value="EFG_IV"/>
    <property type="match status" value="1"/>
</dbReference>
<dbReference type="Gene3D" id="3.30.230.10">
    <property type="match status" value="1"/>
</dbReference>
<dbReference type="InterPro" id="IPR005225">
    <property type="entry name" value="Small_GTP-bd"/>
</dbReference>
<dbReference type="InterPro" id="IPR035647">
    <property type="entry name" value="EFG_III/V"/>
</dbReference>
<dbReference type="InterPro" id="IPR009022">
    <property type="entry name" value="EFG_III"/>
</dbReference>
<protein>
    <recommendedName>
        <fullName evidence="7 8">Elongation factor G</fullName>
        <shortName evidence="7">EF-G</shortName>
    </recommendedName>
</protein>
<accession>A0ABP4E5X1</accession>
<dbReference type="SMART" id="SM00838">
    <property type="entry name" value="EFG_C"/>
    <property type="match status" value="1"/>
</dbReference>
<dbReference type="PANTHER" id="PTHR43261:SF1">
    <property type="entry name" value="RIBOSOME-RELEASING FACTOR 2, MITOCHONDRIAL"/>
    <property type="match status" value="1"/>
</dbReference>
<evidence type="ECO:0000256" key="7">
    <source>
        <dbReference type="HAMAP-Rule" id="MF_00054"/>
    </source>
</evidence>
<dbReference type="NCBIfam" id="TIGR00231">
    <property type="entry name" value="small_GTP"/>
    <property type="match status" value="1"/>
</dbReference>
<evidence type="ECO:0000259" key="10">
    <source>
        <dbReference type="PROSITE" id="PS51722"/>
    </source>
</evidence>
<organism evidence="11 12">
    <name type="scientific">Kitasatospora arboriphila</name>
    <dbReference type="NCBI Taxonomy" id="258052"/>
    <lineage>
        <taxon>Bacteria</taxon>
        <taxon>Bacillati</taxon>
        <taxon>Actinomycetota</taxon>
        <taxon>Actinomycetes</taxon>
        <taxon>Kitasatosporales</taxon>
        <taxon>Streptomycetaceae</taxon>
        <taxon>Kitasatospora</taxon>
    </lineage>
</organism>
<evidence type="ECO:0000256" key="2">
    <source>
        <dbReference type="ARBA" id="ARBA00022741"/>
    </source>
</evidence>
<dbReference type="GO" id="GO:0003746">
    <property type="term" value="F:translation elongation factor activity"/>
    <property type="evidence" value="ECO:0007669"/>
    <property type="project" value="UniProtKB-KW"/>
</dbReference>
<dbReference type="CDD" id="cd01434">
    <property type="entry name" value="EFG_mtEFG1_IV"/>
    <property type="match status" value="1"/>
</dbReference>
<dbReference type="Gene3D" id="3.40.50.300">
    <property type="entry name" value="P-loop containing nucleotide triphosphate hydrolases"/>
    <property type="match status" value="1"/>
</dbReference>
<dbReference type="CDD" id="cd16262">
    <property type="entry name" value="EFG_III"/>
    <property type="match status" value="1"/>
</dbReference>
<dbReference type="Pfam" id="PF00679">
    <property type="entry name" value="EFG_C"/>
    <property type="match status" value="1"/>
</dbReference>
<comment type="function">
    <text evidence="6 7">Catalyzes the GTP-dependent ribosomal translocation step during translation elongation. During this step, the ribosome changes from the pre-translocational (PRE) to the post-translocational (POST) state as the newly formed A-site-bound peptidyl-tRNA and P-site-bound deacylated tRNA move to the P and E sites, respectively. Catalyzes the coordinated movement of the two tRNA molecules, the mRNA and conformational changes in the ribosome.</text>
</comment>
<dbReference type="InterPro" id="IPR041095">
    <property type="entry name" value="EFG_II"/>
</dbReference>
<dbReference type="InterPro" id="IPR004540">
    <property type="entry name" value="Transl_elong_EFG/EF2"/>
</dbReference>
<dbReference type="SUPFAM" id="SSF54980">
    <property type="entry name" value="EF-G C-terminal domain-like"/>
    <property type="match status" value="2"/>
</dbReference>
<name>A0ABP4E5X1_9ACTN</name>
<evidence type="ECO:0000256" key="3">
    <source>
        <dbReference type="ARBA" id="ARBA00022768"/>
    </source>
</evidence>
<dbReference type="SUPFAM" id="SSF54211">
    <property type="entry name" value="Ribosomal protein S5 domain 2-like"/>
    <property type="match status" value="1"/>
</dbReference>
<dbReference type="NCBIfam" id="NF009381">
    <property type="entry name" value="PRK12740.1-5"/>
    <property type="match status" value="1"/>
</dbReference>
<keyword evidence="7" id="KW-0963">Cytoplasm</keyword>
<dbReference type="InterPro" id="IPR020568">
    <property type="entry name" value="Ribosomal_Su5_D2-typ_SF"/>
</dbReference>
<dbReference type="InterPro" id="IPR031157">
    <property type="entry name" value="G_TR_CS"/>
</dbReference>
<comment type="similarity">
    <text evidence="1 7">Belongs to the TRAFAC class translation factor GTPase superfamily. Classic translation factor GTPase family. EF-G/EF-2 subfamily.</text>
</comment>
<feature type="compositionally biased region" description="Basic residues" evidence="9">
    <location>
        <begin position="20"/>
        <end position="29"/>
    </location>
</feature>
<dbReference type="PANTHER" id="PTHR43261">
    <property type="entry name" value="TRANSLATION ELONGATION FACTOR G-RELATED"/>
    <property type="match status" value="1"/>
</dbReference>
<dbReference type="InterPro" id="IPR005517">
    <property type="entry name" value="Transl_elong_EFG/EF2_IV"/>
</dbReference>
<feature type="compositionally biased region" description="Basic and acidic residues" evidence="9">
    <location>
        <begin position="70"/>
        <end position="81"/>
    </location>
</feature>
<keyword evidence="5 7" id="KW-0342">GTP-binding</keyword>
<dbReference type="SUPFAM" id="SSF52540">
    <property type="entry name" value="P-loop containing nucleoside triphosphate hydrolases"/>
    <property type="match status" value="1"/>
</dbReference>
<evidence type="ECO:0000256" key="8">
    <source>
        <dbReference type="NCBIfam" id="TIGR00484"/>
    </source>
</evidence>
<feature type="region of interest" description="Disordered" evidence="9">
    <location>
        <begin position="1"/>
        <end position="97"/>
    </location>
</feature>
<evidence type="ECO:0000256" key="1">
    <source>
        <dbReference type="ARBA" id="ARBA00005870"/>
    </source>
</evidence>
<feature type="domain" description="Tr-type G" evidence="10">
    <location>
        <begin position="103"/>
        <end position="376"/>
    </location>
</feature>
<dbReference type="HAMAP" id="MF_00054_B">
    <property type="entry name" value="EF_G_EF_2_B"/>
    <property type="match status" value="1"/>
</dbReference>
<gene>
    <name evidence="11" type="primary">fusA_2</name>
    <name evidence="7" type="synonym">fusA</name>
    <name evidence="11" type="ORF">GCM10009663_41610</name>
</gene>
<dbReference type="InterPro" id="IPR000640">
    <property type="entry name" value="EFG_V-like"/>
</dbReference>
<evidence type="ECO:0000256" key="5">
    <source>
        <dbReference type="ARBA" id="ARBA00023134"/>
    </source>
</evidence>
<evidence type="ECO:0000256" key="9">
    <source>
        <dbReference type="SAM" id="MobiDB-lite"/>
    </source>
</evidence>
<evidence type="ECO:0000256" key="4">
    <source>
        <dbReference type="ARBA" id="ARBA00022917"/>
    </source>
</evidence>
<keyword evidence="12" id="KW-1185">Reference proteome</keyword>
<dbReference type="PROSITE" id="PS51722">
    <property type="entry name" value="G_TR_2"/>
    <property type="match status" value="1"/>
</dbReference>